<dbReference type="CDD" id="cd00609">
    <property type="entry name" value="AAT_like"/>
    <property type="match status" value="1"/>
</dbReference>
<dbReference type="InterPro" id="IPR004838">
    <property type="entry name" value="NHTrfase_class1_PyrdxlP-BS"/>
</dbReference>
<comment type="cofactor">
    <cofactor evidence="4">
        <name>pyridoxal 5'-phosphate</name>
        <dbReference type="ChEBI" id="CHEBI:597326"/>
    </cofactor>
</comment>
<dbReference type="InterPro" id="IPR015422">
    <property type="entry name" value="PyrdxlP-dep_Trfase_small"/>
</dbReference>
<keyword evidence="1 4" id="KW-0032">Aminotransferase</keyword>
<keyword evidence="2 4" id="KW-0808">Transferase</keyword>
<comment type="similarity">
    <text evidence="4">Belongs to the class-I pyridoxal-phosphate-dependent aminotransferase family.</text>
</comment>
<evidence type="ECO:0000256" key="3">
    <source>
        <dbReference type="ARBA" id="ARBA00022898"/>
    </source>
</evidence>
<reference evidence="6 7" key="1">
    <citation type="submission" date="2016-01" db="EMBL/GenBank/DDBJ databases">
        <title>The new phylogeny of the genus Mycobacterium.</title>
        <authorList>
            <person name="Tarcisio F."/>
            <person name="Conor M."/>
            <person name="Antonella G."/>
            <person name="Elisabetta G."/>
            <person name="Giulia F.S."/>
            <person name="Sara T."/>
            <person name="Anna F."/>
            <person name="Clotilde B."/>
            <person name="Roberto B."/>
            <person name="Veronica D.S."/>
            <person name="Fabio R."/>
            <person name="Monica P."/>
            <person name="Olivier J."/>
            <person name="Enrico T."/>
            <person name="Nicola S."/>
        </authorList>
    </citation>
    <scope>NUCLEOTIDE SEQUENCE [LARGE SCALE GENOMIC DNA]</scope>
    <source>
        <strain evidence="6 7">DSM 44616</strain>
    </source>
</reference>
<dbReference type="PROSITE" id="PS00105">
    <property type="entry name" value="AA_TRANSFER_CLASS_1"/>
    <property type="match status" value="1"/>
</dbReference>
<dbReference type="InterPro" id="IPR004839">
    <property type="entry name" value="Aminotransferase_I/II_large"/>
</dbReference>
<sequence length="353" mass="37606">MLHDSGTRPSRPEFDLSRNELHLDPLPEVRKILESSADTLSRYPQDHLVAALTERIAALHGVPLDRVVVGPGSIGVLDALLHADGGPAGSTVFATPTFDEYAVLVARAGGVPVGVAGDPVGKQSLDGIRARVDSSTRYVIVAAPHNPSGAAVSLAELRHLRLALPDTAVLVVDGAYAEFDETARPDAVRRMVSGPRPVVVLRSFSKAHGLAGLRIGYGVFSCAALAARVRSAVPMFAVNSIALTAAAESLRHQQRLRERVSRVIENRNRLEAALLRYGLYSGIASQGNFVWLPTRDSRRLFAHALGDGILVREYPGWGVRITVGSDESVNAVRKSLATFVAGTRGRARSGADA</sequence>
<dbReference type="InterPro" id="IPR015424">
    <property type="entry name" value="PyrdxlP-dep_Trfase"/>
</dbReference>
<evidence type="ECO:0000256" key="1">
    <source>
        <dbReference type="ARBA" id="ARBA00022576"/>
    </source>
</evidence>
<comment type="caution">
    <text evidence="6">The sequence shown here is derived from an EMBL/GenBank/DDBJ whole genome shotgun (WGS) entry which is preliminary data.</text>
</comment>
<keyword evidence="3" id="KW-0663">Pyridoxal phosphate</keyword>
<name>A0AAJ3TWG9_9MYCO</name>
<evidence type="ECO:0000259" key="5">
    <source>
        <dbReference type="Pfam" id="PF00155"/>
    </source>
</evidence>
<dbReference type="PANTHER" id="PTHR43643">
    <property type="entry name" value="HISTIDINOL-PHOSPHATE AMINOTRANSFERASE 2"/>
    <property type="match status" value="1"/>
</dbReference>
<dbReference type="GO" id="GO:0030170">
    <property type="term" value="F:pyridoxal phosphate binding"/>
    <property type="evidence" value="ECO:0007669"/>
    <property type="project" value="InterPro"/>
</dbReference>
<dbReference type="GO" id="GO:0008483">
    <property type="term" value="F:transaminase activity"/>
    <property type="evidence" value="ECO:0007669"/>
    <property type="project" value="UniProtKB-KW"/>
</dbReference>
<dbReference type="Pfam" id="PF00155">
    <property type="entry name" value="Aminotran_1_2"/>
    <property type="match status" value="1"/>
</dbReference>
<evidence type="ECO:0000256" key="4">
    <source>
        <dbReference type="RuleBase" id="RU000481"/>
    </source>
</evidence>
<dbReference type="InterPro" id="IPR015421">
    <property type="entry name" value="PyrdxlP-dep_Trfase_major"/>
</dbReference>
<feature type="domain" description="Aminotransferase class I/classII large" evidence="5">
    <location>
        <begin position="14"/>
        <end position="332"/>
    </location>
</feature>
<dbReference type="SUPFAM" id="SSF53383">
    <property type="entry name" value="PLP-dependent transferases"/>
    <property type="match status" value="1"/>
</dbReference>
<protein>
    <recommendedName>
        <fullName evidence="4">Aminotransferase</fullName>
        <ecNumber evidence="4">2.6.1.-</ecNumber>
    </recommendedName>
</protein>
<dbReference type="InterPro" id="IPR050106">
    <property type="entry name" value="HistidinolP_aminotransfase"/>
</dbReference>
<evidence type="ECO:0000313" key="6">
    <source>
        <dbReference type="EMBL" id="ORW73891.1"/>
    </source>
</evidence>
<dbReference type="Gene3D" id="3.90.1150.10">
    <property type="entry name" value="Aspartate Aminotransferase, domain 1"/>
    <property type="match status" value="1"/>
</dbReference>
<dbReference type="EC" id="2.6.1.-" evidence="4"/>
<proteinExistence type="inferred from homology"/>
<keyword evidence="7" id="KW-1185">Reference proteome</keyword>
<evidence type="ECO:0000313" key="7">
    <source>
        <dbReference type="Proteomes" id="UP000193387"/>
    </source>
</evidence>
<gene>
    <name evidence="6" type="ORF">AWC23_00860</name>
</gene>
<dbReference type="EMBL" id="LQPR01000012">
    <property type="protein sequence ID" value="ORW73891.1"/>
    <property type="molecule type" value="Genomic_DNA"/>
</dbReference>
<dbReference type="AlphaFoldDB" id="A0AAJ3TWG9"/>
<evidence type="ECO:0000256" key="2">
    <source>
        <dbReference type="ARBA" id="ARBA00022679"/>
    </source>
</evidence>
<dbReference type="Gene3D" id="3.40.640.10">
    <property type="entry name" value="Type I PLP-dependent aspartate aminotransferase-like (Major domain)"/>
    <property type="match status" value="1"/>
</dbReference>
<organism evidence="6 7">
    <name type="scientific">Mycobacterium saskatchewanense</name>
    <dbReference type="NCBI Taxonomy" id="220927"/>
    <lineage>
        <taxon>Bacteria</taxon>
        <taxon>Bacillati</taxon>
        <taxon>Actinomycetota</taxon>
        <taxon>Actinomycetes</taxon>
        <taxon>Mycobacteriales</taxon>
        <taxon>Mycobacteriaceae</taxon>
        <taxon>Mycobacterium</taxon>
        <taxon>Mycobacterium simiae complex</taxon>
    </lineage>
</organism>
<dbReference type="Proteomes" id="UP000193387">
    <property type="component" value="Unassembled WGS sequence"/>
</dbReference>
<accession>A0AAJ3TWG9</accession>
<dbReference type="PANTHER" id="PTHR43643:SF3">
    <property type="entry name" value="HISTIDINOL-PHOSPHATE AMINOTRANSFERASE"/>
    <property type="match status" value="1"/>
</dbReference>